<dbReference type="InterPro" id="IPR011009">
    <property type="entry name" value="Kinase-like_dom_sf"/>
</dbReference>
<organism evidence="2 3">
    <name type="scientific">Aerophobetes bacterium</name>
    <dbReference type="NCBI Taxonomy" id="2030807"/>
    <lineage>
        <taxon>Bacteria</taxon>
        <taxon>Candidatus Aerophobota</taxon>
    </lineage>
</organism>
<dbReference type="EMBL" id="NVUK01000036">
    <property type="protein sequence ID" value="PCI75995.1"/>
    <property type="molecule type" value="Genomic_DNA"/>
</dbReference>
<name>A0A2A4X1R1_UNCAE</name>
<dbReference type="Proteomes" id="UP000218775">
    <property type="component" value="Unassembled WGS sequence"/>
</dbReference>
<gene>
    <name evidence="2" type="ORF">COB21_05020</name>
</gene>
<comment type="caution">
    <text evidence="2">The sequence shown here is derived from an EMBL/GenBank/DDBJ whole genome shotgun (WGS) entry which is preliminary data.</text>
</comment>
<accession>A0A2A4X1R1</accession>
<proteinExistence type="predicted"/>
<dbReference type="PROSITE" id="PS00109">
    <property type="entry name" value="PROTEIN_KINASE_TYR"/>
    <property type="match status" value="1"/>
</dbReference>
<sequence>MSIALGAEPGATWEGLFLNCRHIIDPGKVLSFTGNNTKLQIISELGRGRYKIIYKGKNLQNKELVALTCTTRNDTHIEEMNKRLKTLSKLLSTCSYCLIPSLFQPVTIDQQRMPWLCQTSPIFDGDLANFNESVKASISQNKADGNFALKWHGHVYDAEFPLEFEEILISNIETVNTALFGPDGAIQCLQTNNITHNDLASRNILVNVLNGRIQRIKITDWDVAHWNIEQPASAYVKDVVYSLSTLMKHMPLHKSQHTFNKIARYQSIVPGYISINFILFNKACQTARTWAQKHLEAKPLSTPAQKPLSPLKLQRHFKLPRHLKLGALTLLITGALYQLGKLSFNKTPLASKLKLILSYFLPLIYSWQKSSLSVINSKGAL</sequence>
<protein>
    <recommendedName>
        <fullName evidence="1">Protein kinase domain-containing protein</fullName>
    </recommendedName>
</protein>
<dbReference type="PROSITE" id="PS50011">
    <property type="entry name" value="PROTEIN_KINASE_DOM"/>
    <property type="match status" value="1"/>
</dbReference>
<dbReference type="AlphaFoldDB" id="A0A2A4X1R1"/>
<dbReference type="Gene3D" id="1.10.510.10">
    <property type="entry name" value="Transferase(Phosphotransferase) domain 1"/>
    <property type="match status" value="1"/>
</dbReference>
<dbReference type="GO" id="GO:0004672">
    <property type="term" value="F:protein kinase activity"/>
    <property type="evidence" value="ECO:0007669"/>
    <property type="project" value="InterPro"/>
</dbReference>
<dbReference type="Gene3D" id="3.30.200.20">
    <property type="entry name" value="Phosphorylase Kinase, domain 1"/>
    <property type="match status" value="1"/>
</dbReference>
<reference evidence="3" key="1">
    <citation type="submission" date="2017-08" db="EMBL/GenBank/DDBJ databases">
        <title>A dynamic microbial community with high functional redundancy inhabits the cold, oxic subseafloor aquifer.</title>
        <authorList>
            <person name="Tully B.J."/>
            <person name="Wheat C.G."/>
            <person name="Glazer B.T."/>
            <person name="Huber J.A."/>
        </authorList>
    </citation>
    <scope>NUCLEOTIDE SEQUENCE [LARGE SCALE GENOMIC DNA]</scope>
</reference>
<evidence type="ECO:0000313" key="3">
    <source>
        <dbReference type="Proteomes" id="UP000218775"/>
    </source>
</evidence>
<dbReference type="InterPro" id="IPR000719">
    <property type="entry name" value="Prot_kinase_dom"/>
</dbReference>
<dbReference type="SUPFAM" id="SSF56112">
    <property type="entry name" value="Protein kinase-like (PK-like)"/>
    <property type="match status" value="1"/>
</dbReference>
<dbReference type="InterPro" id="IPR008266">
    <property type="entry name" value="Tyr_kinase_AS"/>
</dbReference>
<evidence type="ECO:0000313" key="2">
    <source>
        <dbReference type="EMBL" id="PCI75995.1"/>
    </source>
</evidence>
<evidence type="ECO:0000259" key="1">
    <source>
        <dbReference type="PROSITE" id="PS50011"/>
    </source>
</evidence>
<dbReference type="GO" id="GO:0005524">
    <property type="term" value="F:ATP binding"/>
    <property type="evidence" value="ECO:0007669"/>
    <property type="project" value="InterPro"/>
</dbReference>
<feature type="domain" description="Protein kinase" evidence="1">
    <location>
        <begin position="39"/>
        <end position="360"/>
    </location>
</feature>